<comment type="similarity">
    <text evidence="1">Belongs to the UPF0065 (bug) family.</text>
</comment>
<evidence type="ECO:0000313" key="3">
    <source>
        <dbReference type="EMBL" id="OWT58264.1"/>
    </source>
</evidence>
<dbReference type="Pfam" id="PF03401">
    <property type="entry name" value="TctC"/>
    <property type="match status" value="1"/>
</dbReference>
<evidence type="ECO:0000256" key="1">
    <source>
        <dbReference type="ARBA" id="ARBA00006987"/>
    </source>
</evidence>
<dbReference type="InterPro" id="IPR005064">
    <property type="entry name" value="BUG"/>
</dbReference>
<dbReference type="PIRSF" id="PIRSF017082">
    <property type="entry name" value="YflP"/>
    <property type="match status" value="1"/>
</dbReference>
<keyword evidence="2" id="KW-0472">Membrane</keyword>
<dbReference type="EMBL" id="NJIH01000008">
    <property type="protein sequence ID" value="OWT58264.1"/>
    <property type="molecule type" value="Genomic_DNA"/>
</dbReference>
<dbReference type="PANTHER" id="PTHR42928">
    <property type="entry name" value="TRICARBOXYLATE-BINDING PROTEIN"/>
    <property type="match status" value="1"/>
</dbReference>
<comment type="caution">
    <text evidence="3">The sequence shown here is derived from an EMBL/GenBank/DDBJ whole genome shotgun (WGS) entry which is preliminary data.</text>
</comment>
<dbReference type="SUPFAM" id="SSF53850">
    <property type="entry name" value="Periplasmic binding protein-like II"/>
    <property type="match status" value="1"/>
</dbReference>
<accession>A0A225MAD4</accession>
<keyword evidence="2" id="KW-1133">Transmembrane helix</keyword>
<keyword evidence="2" id="KW-0812">Transmembrane</keyword>
<dbReference type="AlphaFoldDB" id="A0A225MAD4"/>
<protein>
    <submittedName>
        <fullName evidence="3">ABC transporter substrate-binding protein</fullName>
    </submittedName>
</protein>
<proteinExistence type="inferred from homology"/>
<dbReference type="CDD" id="cd07012">
    <property type="entry name" value="PBP2_Bug_TTT"/>
    <property type="match status" value="1"/>
</dbReference>
<sequence>MRCRLDVGRRESRDFLFARLPGVLMRLAASCQALLCSPIRLLHLAVLLCVLAIAPAAAYAQTYPDRPIRLVVPYPAGGATDFGARVVAKYLSQSLGQSVVVENVSGASGAIAAQKVIHAAADGYTLLAGTINEVVLVPIVNASVSYKYQDLTPVGEIGTTSFVLMANPKVAASQIDELLALLRKNPGKINVGIPGVGTLQHIAVAMLANQARVDWTVVPYKGAAPLNTDLLGGQVDLGVMTLPSAIQYIRDGKLKSLGLMSLQRDEDVKNLPTINEGREIKGFTTDAWLGLLAPAKTPAPIVQKINAALDKVLEMPEVRKSLVTAGFRPVAGTSAQFGQLLARDDARYRQVVASVKLVH</sequence>
<evidence type="ECO:0000256" key="2">
    <source>
        <dbReference type="SAM" id="Phobius"/>
    </source>
</evidence>
<dbReference type="Proteomes" id="UP000214603">
    <property type="component" value="Unassembled WGS sequence"/>
</dbReference>
<organism evidence="3 4">
    <name type="scientific">Candidimonas nitroreducens</name>
    <dbReference type="NCBI Taxonomy" id="683354"/>
    <lineage>
        <taxon>Bacteria</taxon>
        <taxon>Pseudomonadati</taxon>
        <taxon>Pseudomonadota</taxon>
        <taxon>Betaproteobacteria</taxon>
        <taxon>Burkholderiales</taxon>
        <taxon>Alcaligenaceae</taxon>
        <taxon>Candidimonas</taxon>
    </lineage>
</organism>
<dbReference type="InterPro" id="IPR042100">
    <property type="entry name" value="Bug_dom1"/>
</dbReference>
<evidence type="ECO:0000313" key="4">
    <source>
        <dbReference type="Proteomes" id="UP000214603"/>
    </source>
</evidence>
<dbReference type="PANTHER" id="PTHR42928:SF5">
    <property type="entry name" value="BLR1237 PROTEIN"/>
    <property type="match status" value="1"/>
</dbReference>
<gene>
    <name evidence="3" type="ORF">CEY11_14825</name>
</gene>
<dbReference type="Gene3D" id="3.40.190.10">
    <property type="entry name" value="Periplasmic binding protein-like II"/>
    <property type="match status" value="1"/>
</dbReference>
<name>A0A225MAD4_9BURK</name>
<dbReference type="Gene3D" id="3.40.190.150">
    <property type="entry name" value="Bordetella uptake gene, domain 1"/>
    <property type="match status" value="1"/>
</dbReference>
<feature type="transmembrane region" description="Helical" evidence="2">
    <location>
        <begin position="41"/>
        <end position="60"/>
    </location>
</feature>
<reference evidence="4" key="1">
    <citation type="submission" date="2017-06" db="EMBL/GenBank/DDBJ databases">
        <title>Herbaspirillum phytohormonus sp. nov., isolated from the root nodule of Robinia pseudoacacia in lead-zinc mine.</title>
        <authorList>
            <person name="Fan M."/>
            <person name="Lin Y."/>
        </authorList>
    </citation>
    <scope>NUCLEOTIDE SEQUENCE [LARGE SCALE GENOMIC DNA]</scope>
    <source>
        <strain evidence="4">SC-089</strain>
    </source>
</reference>
<keyword evidence="4" id="KW-1185">Reference proteome</keyword>